<evidence type="ECO:0000256" key="2">
    <source>
        <dbReference type="ARBA" id="ARBA00005819"/>
    </source>
</evidence>
<dbReference type="GO" id="GO:0000472">
    <property type="term" value="P:endonucleolytic cleavage to generate mature 5'-end of SSU-rRNA from (SSU-rRNA, 5.8S rRNA, LSU-rRNA)"/>
    <property type="evidence" value="ECO:0007669"/>
    <property type="project" value="TreeGrafter"/>
</dbReference>
<evidence type="ECO:0000256" key="7">
    <source>
        <dbReference type="SAM" id="MobiDB-lite"/>
    </source>
</evidence>
<sequence>MPVRKRNEYLGAAESDDEGSLHSDNEAADSRTAGLASRSSKRPKVTAPAANSDDESNESGSDTVDIQTQAVTFQKAPSAAPTTTATPPASTATPAQSSKKRKILTTTKTEISKPGVIYLSRIPPFMRPSTVRTHLSLHGSITKLFLTPEPPSHYLSRRRAGGNKKHSYIDGWVEFKRKKDAKICVDAINGKIVGGKKGGWYRDDVWNAKYLRGFSWGDLMGSVQTEEREREERVRVGVGREGRERREFLKQLEQSKIEETRRSKREKREGAGGEDMVDVQGNKGGKAKEGQKAGDRSGVDSKRTGFERRFRQNEVKGTASRGTEQPGEVKRVLSKIF</sequence>
<dbReference type="InterPro" id="IPR039119">
    <property type="entry name" value="ABT1/Esf2"/>
</dbReference>
<dbReference type="AlphaFoldDB" id="A0AAE0DLP2"/>
<dbReference type="Gene3D" id="3.30.70.330">
    <property type="match status" value="1"/>
</dbReference>
<keyword evidence="3" id="KW-0694">RNA-binding</keyword>
<evidence type="ECO:0000256" key="1">
    <source>
        <dbReference type="ARBA" id="ARBA00004604"/>
    </source>
</evidence>
<evidence type="ECO:0000256" key="4">
    <source>
        <dbReference type="ARBA" id="ARBA00023242"/>
    </source>
</evidence>
<organism evidence="8 9">
    <name type="scientific">Lepraria neglecta</name>
    <dbReference type="NCBI Taxonomy" id="209136"/>
    <lineage>
        <taxon>Eukaryota</taxon>
        <taxon>Fungi</taxon>
        <taxon>Dikarya</taxon>
        <taxon>Ascomycota</taxon>
        <taxon>Pezizomycotina</taxon>
        <taxon>Lecanoromycetes</taxon>
        <taxon>OSLEUM clade</taxon>
        <taxon>Lecanoromycetidae</taxon>
        <taxon>Lecanorales</taxon>
        <taxon>Lecanorineae</taxon>
        <taxon>Stereocaulaceae</taxon>
        <taxon>Lepraria</taxon>
    </lineage>
</organism>
<feature type="compositionally biased region" description="Basic and acidic residues" evidence="7">
    <location>
        <begin position="255"/>
        <end position="271"/>
    </location>
</feature>
<reference evidence="8" key="1">
    <citation type="submission" date="2022-11" db="EMBL/GenBank/DDBJ databases">
        <title>Chromosomal genome sequence assembly and mating type (MAT) locus characterization of the leprose asexual lichenized fungus Lepraria neglecta (Nyl.) Erichsen.</title>
        <authorList>
            <person name="Allen J.L."/>
            <person name="Pfeffer B."/>
        </authorList>
    </citation>
    <scope>NUCLEOTIDE SEQUENCE</scope>
    <source>
        <strain evidence="8">Allen 5258</strain>
    </source>
</reference>
<dbReference type="EMBL" id="JASNWA010000006">
    <property type="protein sequence ID" value="KAK3174554.1"/>
    <property type="molecule type" value="Genomic_DNA"/>
</dbReference>
<dbReference type="GO" id="GO:0034462">
    <property type="term" value="P:small-subunit processome assembly"/>
    <property type="evidence" value="ECO:0007669"/>
    <property type="project" value="TreeGrafter"/>
</dbReference>
<dbReference type="InterPro" id="IPR034353">
    <property type="entry name" value="ABT1/ESF2_RRM"/>
</dbReference>
<comment type="function">
    <text evidence="5">Involved in the small subunit (SSU) processome assembly and function, and in the 18S rRNA synthesis. Required for the early cleavages at sites A0, A1 and A2.</text>
</comment>
<dbReference type="GO" id="GO:0005730">
    <property type="term" value="C:nucleolus"/>
    <property type="evidence" value="ECO:0007669"/>
    <property type="project" value="UniProtKB-SubCell"/>
</dbReference>
<keyword evidence="9" id="KW-1185">Reference proteome</keyword>
<feature type="region of interest" description="Disordered" evidence="7">
    <location>
        <begin position="255"/>
        <end position="337"/>
    </location>
</feature>
<proteinExistence type="inferred from homology"/>
<feature type="compositionally biased region" description="Low complexity" evidence="7">
    <location>
        <begin position="76"/>
        <end position="95"/>
    </location>
</feature>
<dbReference type="GO" id="GO:0003723">
    <property type="term" value="F:RNA binding"/>
    <property type="evidence" value="ECO:0007669"/>
    <property type="project" value="UniProtKB-KW"/>
</dbReference>
<evidence type="ECO:0000313" key="8">
    <source>
        <dbReference type="EMBL" id="KAK3174554.1"/>
    </source>
</evidence>
<dbReference type="InterPro" id="IPR012677">
    <property type="entry name" value="Nucleotide-bd_a/b_plait_sf"/>
</dbReference>
<dbReference type="InterPro" id="IPR035979">
    <property type="entry name" value="RBD_domain_sf"/>
</dbReference>
<comment type="similarity">
    <text evidence="2">Belongs to the ESF2/ABP1 family.</text>
</comment>
<comment type="subcellular location">
    <subcellularLocation>
        <location evidence="1">Nucleus</location>
        <location evidence="1">Nucleolus</location>
    </subcellularLocation>
</comment>
<keyword evidence="4" id="KW-0539">Nucleus</keyword>
<dbReference type="GO" id="GO:0000447">
    <property type="term" value="P:endonucleolytic cleavage in ITS1 to separate SSU-rRNA from 5.8S rRNA and LSU-rRNA from tricistronic rRNA transcript (SSU-rRNA, 5.8S rRNA, LSU-rRNA)"/>
    <property type="evidence" value="ECO:0007669"/>
    <property type="project" value="TreeGrafter"/>
</dbReference>
<feature type="region of interest" description="Disordered" evidence="7">
    <location>
        <begin position="1"/>
        <end position="106"/>
    </location>
</feature>
<dbReference type="SUPFAM" id="SSF54928">
    <property type="entry name" value="RNA-binding domain, RBD"/>
    <property type="match status" value="1"/>
</dbReference>
<dbReference type="PANTHER" id="PTHR12311">
    <property type="entry name" value="ACTIVATOR OF BASAL TRANSCRIPTION 1"/>
    <property type="match status" value="1"/>
</dbReference>
<feature type="compositionally biased region" description="Basic and acidic residues" evidence="7">
    <location>
        <begin position="286"/>
        <end position="314"/>
    </location>
</feature>
<dbReference type="GO" id="GO:0000480">
    <property type="term" value="P:endonucleolytic cleavage in 5'-ETS of tricistronic rRNA transcript (SSU-rRNA, 5.8S rRNA, LSU-rRNA)"/>
    <property type="evidence" value="ECO:0007669"/>
    <property type="project" value="TreeGrafter"/>
</dbReference>
<dbReference type="PANTHER" id="PTHR12311:SF7">
    <property type="entry name" value="ACTIVATOR OF BASAL TRANSCRIPTION 1"/>
    <property type="match status" value="1"/>
</dbReference>
<gene>
    <name evidence="8" type="ORF">OEA41_001800</name>
</gene>
<name>A0AAE0DLP2_9LECA</name>
<protein>
    <recommendedName>
        <fullName evidence="6">18S rRNA factor 2</fullName>
    </recommendedName>
</protein>
<evidence type="ECO:0000313" key="9">
    <source>
        <dbReference type="Proteomes" id="UP001276659"/>
    </source>
</evidence>
<accession>A0AAE0DLP2</accession>
<comment type="caution">
    <text evidence="8">The sequence shown here is derived from an EMBL/GenBank/DDBJ whole genome shotgun (WGS) entry which is preliminary data.</text>
</comment>
<dbReference type="CDD" id="cd12263">
    <property type="entry name" value="RRM_ABT1_like"/>
    <property type="match status" value="1"/>
</dbReference>
<evidence type="ECO:0000256" key="6">
    <source>
        <dbReference type="ARBA" id="ARBA00032634"/>
    </source>
</evidence>
<evidence type="ECO:0000256" key="3">
    <source>
        <dbReference type="ARBA" id="ARBA00022884"/>
    </source>
</evidence>
<evidence type="ECO:0000256" key="5">
    <source>
        <dbReference type="ARBA" id="ARBA00025024"/>
    </source>
</evidence>
<feature type="compositionally biased region" description="Basic and acidic residues" evidence="7">
    <location>
        <begin position="19"/>
        <end position="29"/>
    </location>
</feature>
<dbReference type="Proteomes" id="UP001276659">
    <property type="component" value="Unassembled WGS sequence"/>
</dbReference>